<evidence type="ECO:0000256" key="2">
    <source>
        <dbReference type="ARBA" id="ARBA00023125"/>
    </source>
</evidence>
<dbReference type="EMBL" id="JACSNQ010000006">
    <property type="protein sequence ID" value="MBM6774757.1"/>
    <property type="molecule type" value="Genomic_DNA"/>
</dbReference>
<dbReference type="InterPro" id="IPR018062">
    <property type="entry name" value="HTH_AraC-typ_CS"/>
</dbReference>
<dbReference type="Proteomes" id="UP000712527">
    <property type="component" value="Unassembled WGS sequence"/>
</dbReference>
<dbReference type="PRINTS" id="PR00032">
    <property type="entry name" value="HTHARAC"/>
</dbReference>
<dbReference type="PROSITE" id="PS00041">
    <property type="entry name" value="HTH_ARAC_FAMILY_1"/>
    <property type="match status" value="1"/>
</dbReference>
<feature type="domain" description="HTH araC/xylS-type" evidence="4">
    <location>
        <begin position="193"/>
        <end position="294"/>
    </location>
</feature>
<dbReference type="SMART" id="SM00342">
    <property type="entry name" value="HTH_ARAC"/>
    <property type="match status" value="1"/>
</dbReference>
<dbReference type="PROSITE" id="PS01124">
    <property type="entry name" value="HTH_ARAC_FAMILY_2"/>
    <property type="match status" value="1"/>
</dbReference>
<dbReference type="InterPro" id="IPR018060">
    <property type="entry name" value="HTH_AraC"/>
</dbReference>
<dbReference type="Gene3D" id="1.10.10.60">
    <property type="entry name" value="Homeodomain-like"/>
    <property type="match status" value="1"/>
</dbReference>
<protein>
    <submittedName>
        <fullName evidence="5">Helix-turn-helix transcriptional regulator</fullName>
    </submittedName>
</protein>
<comment type="caution">
    <text evidence="5">The sequence shown here is derived from an EMBL/GenBank/DDBJ whole genome shotgun (WGS) entry which is preliminary data.</text>
</comment>
<evidence type="ECO:0000256" key="3">
    <source>
        <dbReference type="ARBA" id="ARBA00023163"/>
    </source>
</evidence>
<evidence type="ECO:0000259" key="4">
    <source>
        <dbReference type="PROSITE" id="PS01124"/>
    </source>
</evidence>
<evidence type="ECO:0000313" key="5">
    <source>
        <dbReference type="EMBL" id="MBM6774757.1"/>
    </source>
</evidence>
<name>A0ABS2F1R7_9ACTN</name>
<keyword evidence="1" id="KW-0805">Transcription regulation</keyword>
<dbReference type="InterPro" id="IPR020449">
    <property type="entry name" value="Tscrpt_reg_AraC-type_HTH"/>
</dbReference>
<keyword evidence="3" id="KW-0804">Transcription</keyword>
<keyword evidence="2" id="KW-0238">DNA-binding</keyword>
<dbReference type="InterPro" id="IPR009057">
    <property type="entry name" value="Homeodomain-like_sf"/>
</dbReference>
<proteinExistence type="predicted"/>
<evidence type="ECO:0000313" key="6">
    <source>
        <dbReference type="Proteomes" id="UP000712527"/>
    </source>
</evidence>
<accession>A0ABS2F1R7</accession>
<dbReference type="PANTHER" id="PTHR43280">
    <property type="entry name" value="ARAC-FAMILY TRANSCRIPTIONAL REGULATOR"/>
    <property type="match status" value="1"/>
</dbReference>
<reference evidence="5 6" key="1">
    <citation type="journal article" date="2021" name="Sci. Rep.">
        <title>The distribution of antibiotic resistance genes in chicken gut microbiota commensals.</title>
        <authorList>
            <person name="Juricova H."/>
            <person name="Matiasovicova J."/>
            <person name="Kubasova T."/>
            <person name="Cejkova D."/>
            <person name="Rychlik I."/>
        </authorList>
    </citation>
    <scope>NUCLEOTIDE SEQUENCE [LARGE SCALE GENOMIC DNA]</scope>
    <source>
        <strain evidence="5 6">An794</strain>
    </source>
</reference>
<organism evidence="5 6">
    <name type="scientific">Olsenella profusa</name>
    <dbReference type="NCBI Taxonomy" id="138595"/>
    <lineage>
        <taxon>Bacteria</taxon>
        <taxon>Bacillati</taxon>
        <taxon>Actinomycetota</taxon>
        <taxon>Coriobacteriia</taxon>
        <taxon>Coriobacteriales</taxon>
        <taxon>Atopobiaceae</taxon>
        <taxon>Olsenella</taxon>
    </lineage>
</organism>
<keyword evidence="6" id="KW-1185">Reference proteome</keyword>
<dbReference type="PANTHER" id="PTHR43280:SF11">
    <property type="entry name" value="RCS-SPECIFIC HTH-TYPE TRANSCRIPTIONAL ACTIVATOR RCLR"/>
    <property type="match status" value="1"/>
</dbReference>
<dbReference type="SUPFAM" id="SSF46689">
    <property type="entry name" value="Homeodomain-like"/>
    <property type="match status" value="1"/>
</dbReference>
<evidence type="ECO:0000256" key="1">
    <source>
        <dbReference type="ARBA" id="ARBA00023015"/>
    </source>
</evidence>
<sequence>MREAAGTPRARRYNGARRTVMYVDGKRVMTAVRQIMDETERRGAPRGHGVAMLAWFVDERGGDVSGTDELDIVSASITLAELAGDAAGDDAERKVMLTVFVPSKLLVQGLTQLAAPGTDVFRVLTTTATRRHAPIYVEAPEPDRDLMCDLYANAAVAYAERRPGWEQVVEALALALVAATSPLVPEAEPGSADDALALILSEVAARPESVTLGELAARYSYSQSYLSELIHERCGKTFGELVRERRMERAAMLLRATNLPVAEVARRVGYSGTSNFHRAFREQFGCSPAELRAKGR</sequence>
<dbReference type="Pfam" id="PF12833">
    <property type="entry name" value="HTH_18"/>
    <property type="match status" value="1"/>
</dbReference>
<gene>
    <name evidence="5" type="ORF">H9X80_04270</name>
</gene>